<name>A0A8S1H660_9PELO</name>
<organism evidence="3 4">
    <name type="scientific">Caenorhabditis auriculariae</name>
    <dbReference type="NCBI Taxonomy" id="2777116"/>
    <lineage>
        <taxon>Eukaryota</taxon>
        <taxon>Metazoa</taxon>
        <taxon>Ecdysozoa</taxon>
        <taxon>Nematoda</taxon>
        <taxon>Chromadorea</taxon>
        <taxon>Rhabditida</taxon>
        <taxon>Rhabditina</taxon>
        <taxon>Rhabditomorpha</taxon>
        <taxon>Rhabditoidea</taxon>
        <taxon>Rhabditidae</taxon>
        <taxon>Peloderinae</taxon>
        <taxon>Caenorhabditis</taxon>
    </lineage>
</organism>
<dbReference type="GO" id="GO:0005516">
    <property type="term" value="F:calmodulin binding"/>
    <property type="evidence" value="ECO:0007669"/>
    <property type="project" value="TreeGrafter"/>
</dbReference>
<gene>
    <name evidence="3" type="ORF">CAUJ_LOCUS6833</name>
</gene>
<dbReference type="InterPro" id="IPR000593">
    <property type="entry name" value="RasGAP_C"/>
</dbReference>
<dbReference type="PANTHER" id="PTHR14149">
    <property type="entry name" value="RAS GTPASE-ACTIVATING PROTEIN WITH IQ MOTIF"/>
    <property type="match status" value="1"/>
</dbReference>
<protein>
    <recommendedName>
        <fullName evidence="2">Ras-GAP domain-containing protein</fullName>
    </recommendedName>
</protein>
<feature type="coiled-coil region" evidence="1">
    <location>
        <begin position="342"/>
        <end position="430"/>
    </location>
</feature>
<dbReference type="OrthoDB" id="775356at2759"/>
<reference evidence="3" key="1">
    <citation type="submission" date="2020-10" db="EMBL/GenBank/DDBJ databases">
        <authorList>
            <person name="Kikuchi T."/>
        </authorList>
    </citation>
    <scope>NUCLEOTIDE SEQUENCE</scope>
    <source>
        <strain evidence="3">NKZ352</strain>
    </source>
</reference>
<evidence type="ECO:0000313" key="4">
    <source>
        <dbReference type="Proteomes" id="UP000835052"/>
    </source>
</evidence>
<keyword evidence="4" id="KW-1185">Reference proteome</keyword>
<accession>A0A8S1H660</accession>
<comment type="caution">
    <text evidence="3">The sequence shown here is derived from an EMBL/GenBank/DDBJ whole genome shotgun (WGS) entry which is preliminary data.</text>
</comment>
<dbReference type="Pfam" id="PF03836">
    <property type="entry name" value="RasGAP_C"/>
    <property type="match status" value="1"/>
</dbReference>
<sequence length="560" mass="63850">MSSINFRNLIHVFDNVIKDPCRAIDEVLGNFVEEEYRIETFNLDPLQLYTSIYGKPIETPEKALQDEQVSQVLSNSLSFLAKWSELITNALFMTYKLPRSAIYICVQLEAQLRYYFPSASSAEVEQMVAQFAYEVFLSRSLSSTKNQVRALGKQPSADAFQKLDCILQFVGFAVLNRGYGNNKWYLTSLNKQIHTIHKDFTKFVKDSARGVSLDDVYGLNEYTQFDPFQKPTLSLLEKHVYTVVEQLQKNATIKELISTLIASAKVSPSGENDKTILLQLHPSPTERVVNGIDVQEFARAKKLVVDLLLCELAGSTLPQLLNASPTVSNEELHKSLFGDDQITSIREKQRNLNESLNNLEKDGRSSSSDNYQSVVTDIANDIRLHARRQRERAEQKKSVQEAREKLLVQREELKAKLAQYEEYLETCLQNLTRTSRRLSFRPVTEKAGKIQKQRASLDQAKSYKSSAEKLFRKGILVDVIGIQTPKQMSKLSVEIGSTADLGIFSVSLLDSNKTVETHLLEFQDLLKADSNEEQKYMLQDRVVFDVPHLIQYINKKFFNK</sequence>
<dbReference type="PANTHER" id="PTHR14149:SF14">
    <property type="entry name" value="CALPONIN-HOMOLOGY (CH) DOMAIN-CONTAINING PROTEIN"/>
    <property type="match status" value="1"/>
</dbReference>
<dbReference type="AlphaFoldDB" id="A0A8S1H660"/>
<dbReference type="Proteomes" id="UP000835052">
    <property type="component" value="Unassembled WGS sequence"/>
</dbReference>
<feature type="domain" description="Ras-GAP" evidence="2">
    <location>
        <begin position="22"/>
        <end position="175"/>
    </location>
</feature>
<dbReference type="Pfam" id="PF00616">
    <property type="entry name" value="RasGAP"/>
    <property type="match status" value="1"/>
</dbReference>
<dbReference type="EMBL" id="CAJGYM010000018">
    <property type="protein sequence ID" value="CAD6190914.1"/>
    <property type="molecule type" value="Genomic_DNA"/>
</dbReference>
<dbReference type="SUPFAM" id="SSF143885">
    <property type="entry name" value="RGC domain-like"/>
    <property type="match status" value="1"/>
</dbReference>
<dbReference type="PROSITE" id="PS50018">
    <property type="entry name" value="RAS_GTPASE_ACTIV_2"/>
    <property type="match status" value="1"/>
</dbReference>
<evidence type="ECO:0000259" key="2">
    <source>
        <dbReference type="PROSITE" id="PS50018"/>
    </source>
</evidence>
<dbReference type="Gene3D" id="1.10.506.10">
    <property type="entry name" value="GTPase Activation - p120gap, domain 1"/>
    <property type="match status" value="1"/>
</dbReference>
<dbReference type="InterPro" id="IPR008936">
    <property type="entry name" value="Rho_GTPase_activation_prot"/>
</dbReference>
<dbReference type="SUPFAM" id="SSF48350">
    <property type="entry name" value="GTPase activation domain, GAP"/>
    <property type="match status" value="1"/>
</dbReference>
<dbReference type="InterPro" id="IPR001936">
    <property type="entry name" value="RasGAP_dom"/>
</dbReference>
<dbReference type="GO" id="GO:1903479">
    <property type="term" value="P:mitotic actomyosin contractile ring assembly actin filament organization"/>
    <property type="evidence" value="ECO:0007669"/>
    <property type="project" value="TreeGrafter"/>
</dbReference>
<keyword evidence="1" id="KW-0175">Coiled coil</keyword>
<dbReference type="GO" id="GO:0051015">
    <property type="term" value="F:actin filament binding"/>
    <property type="evidence" value="ECO:0007669"/>
    <property type="project" value="TreeGrafter"/>
</dbReference>
<proteinExistence type="predicted"/>
<dbReference type="GO" id="GO:0005938">
    <property type="term" value="C:cell cortex"/>
    <property type="evidence" value="ECO:0007669"/>
    <property type="project" value="TreeGrafter"/>
</dbReference>
<evidence type="ECO:0000313" key="3">
    <source>
        <dbReference type="EMBL" id="CAD6190914.1"/>
    </source>
</evidence>
<dbReference type="GO" id="GO:0005096">
    <property type="term" value="F:GTPase activator activity"/>
    <property type="evidence" value="ECO:0007669"/>
    <property type="project" value="TreeGrafter"/>
</dbReference>
<evidence type="ECO:0000256" key="1">
    <source>
        <dbReference type="SAM" id="Coils"/>
    </source>
</evidence>